<evidence type="ECO:0000256" key="3">
    <source>
        <dbReference type="RuleBase" id="RU000461"/>
    </source>
</evidence>
<name>A0ABU7KEB0_9ACTN</name>
<keyword evidence="3" id="KW-0503">Monooxygenase</keyword>
<keyword evidence="3" id="KW-0479">Metal-binding</keyword>
<dbReference type="InterPro" id="IPR036396">
    <property type="entry name" value="Cyt_P450_sf"/>
</dbReference>
<evidence type="ECO:0000313" key="5">
    <source>
        <dbReference type="Proteomes" id="UP001356095"/>
    </source>
</evidence>
<dbReference type="PANTHER" id="PTHR24305:SF166">
    <property type="entry name" value="CYTOCHROME P450 12A4, MITOCHONDRIAL-RELATED"/>
    <property type="match status" value="1"/>
</dbReference>
<dbReference type="InterPro" id="IPR017972">
    <property type="entry name" value="Cyt_P450_CS"/>
</dbReference>
<dbReference type="Proteomes" id="UP001356095">
    <property type="component" value="Unassembled WGS sequence"/>
</dbReference>
<dbReference type="RefSeq" id="WP_330094014.1">
    <property type="nucleotide sequence ID" value="NZ_JAUZMY010000027.1"/>
</dbReference>
<keyword evidence="5" id="KW-1185">Reference proteome</keyword>
<dbReference type="PANTHER" id="PTHR24305">
    <property type="entry name" value="CYTOCHROME P450"/>
    <property type="match status" value="1"/>
</dbReference>
<protein>
    <submittedName>
        <fullName evidence="4">Cytochrome P450</fullName>
    </submittedName>
</protein>
<dbReference type="PRINTS" id="PR00385">
    <property type="entry name" value="P450"/>
</dbReference>
<dbReference type="EMBL" id="JAUZMY010000027">
    <property type="protein sequence ID" value="MEE2040244.1"/>
    <property type="molecule type" value="Genomic_DNA"/>
</dbReference>
<organism evidence="4 5">
    <name type="scientific">Nocardiopsis codii</name>
    <dbReference type="NCBI Taxonomy" id="3065942"/>
    <lineage>
        <taxon>Bacteria</taxon>
        <taxon>Bacillati</taxon>
        <taxon>Actinomycetota</taxon>
        <taxon>Actinomycetes</taxon>
        <taxon>Streptosporangiales</taxon>
        <taxon>Nocardiopsidaceae</taxon>
        <taxon>Nocardiopsis</taxon>
    </lineage>
</organism>
<dbReference type="InterPro" id="IPR002401">
    <property type="entry name" value="Cyt_P450_E_grp-I"/>
</dbReference>
<sequence length="414" mass="44477">MPATYTAPPGPRGGRGTANAADYALDPLGFLTRAVGEFGDVVSLTPSNVLLAHPDDIGRVLVDRGENVVKISDGTRRGPTGFPLAMMNSEGADWERKRARLRPAFRSERLGQLEQAAREGVARTVGSWADGQTIDVHHEMSRLAMLVGAAHIAGREPGEHGEALARAVAAIMRLTSSPRLPAWLPTRVNRDLRRSLRALDDTLAALVREHGEGGAGTALDALLADGPPFAEVRDELATLLMSGYETTADALTWLLHLLGRNPGAVARMGEEGFASAAAKEAMRLYPPAWVMSRETVRPFEAGGHILPPGTVLGLSQWVTHRDERWFPEAGEFRPERWLPGGSGPAHRYAYFPFGAGPRGCVGASMALREVRVIAAELCARIRLEPVDPEAVRPRPALALQPLGVRAVVRTVSPG</sequence>
<dbReference type="InterPro" id="IPR050121">
    <property type="entry name" value="Cytochrome_P450_monoxygenase"/>
</dbReference>
<dbReference type="SUPFAM" id="SSF48264">
    <property type="entry name" value="Cytochrome P450"/>
    <property type="match status" value="1"/>
</dbReference>
<dbReference type="InterPro" id="IPR001128">
    <property type="entry name" value="Cyt_P450"/>
</dbReference>
<dbReference type="Pfam" id="PF00067">
    <property type="entry name" value="p450"/>
    <property type="match status" value="1"/>
</dbReference>
<evidence type="ECO:0000313" key="4">
    <source>
        <dbReference type="EMBL" id="MEE2040244.1"/>
    </source>
</evidence>
<comment type="similarity">
    <text evidence="2 3">Belongs to the cytochrome P450 family.</text>
</comment>
<evidence type="ECO:0000256" key="2">
    <source>
        <dbReference type="ARBA" id="ARBA00010617"/>
    </source>
</evidence>
<dbReference type="PROSITE" id="PS00086">
    <property type="entry name" value="CYTOCHROME_P450"/>
    <property type="match status" value="1"/>
</dbReference>
<keyword evidence="3" id="KW-0349">Heme</keyword>
<accession>A0ABU7KEB0</accession>
<comment type="cofactor">
    <cofactor evidence="1">
        <name>heme</name>
        <dbReference type="ChEBI" id="CHEBI:30413"/>
    </cofactor>
</comment>
<evidence type="ECO:0000256" key="1">
    <source>
        <dbReference type="ARBA" id="ARBA00001971"/>
    </source>
</evidence>
<comment type="caution">
    <text evidence="4">The sequence shown here is derived from an EMBL/GenBank/DDBJ whole genome shotgun (WGS) entry which is preliminary data.</text>
</comment>
<proteinExistence type="inferred from homology"/>
<gene>
    <name evidence="4" type="ORF">Q8791_23795</name>
</gene>
<keyword evidence="3" id="KW-0560">Oxidoreductase</keyword>
<reference evidence="4 5" key="1">
    <citation type="submission" date="2023-08" db="EMBL/GenBank/DDBJ databases">
        <authorList>
            <person name="Girao M."/>
            <person name="Carvalho M.F."/>
        </authorList>
    </citation>
    <scope>NUCLEOTIDE SEQUENCE [LARGE SCALE GENOMIC DNA]</scope>
    <source>
        <strain evidence="4 5">CT-R113</strain>
    </source>
</reference>
<keyword evidence="3" id="KW-0408">Iron</keyword>
<dbReference type="Gene3D" id="1.10.630.10">
    <property type="entry name" value="Cytochrome P450"/>
    <property type="match status" value="2"/>
</dbReference>
<dbReference type="PRINTS" id="PR00463">
    <property type="entry name" value="EP450I"/>
</dbReference>